<dbReference type="EMBL" id="JAENHL010000004">
    <property type="protein sequence ID" value="MBK1865126.1"/>
    <property type="molecule type" value="Genomic_DNA"/>
</dbReference>
<proteinExistence type="predicted"/>
<keyword evidence="2" id="KW-1185">Reference proteome</keyword>
<reference evidence="1" key="1">
    <citation type="submission" date="2021-01" db="EMBL/GenBank/DDBJ databases">
        <authorList>
            <person name="Sun Q."/>
        </authorList>
    </citation>
    <scope>NUCLEOTIDE SEQUENCE</scope>
    <source>
        <strain evidence="1">YIM B02566</strain>
    </source>
</reference>
<name>A0ACC5QXL1_9HYPH</name>
<organism evidence="1 2">
    <name type="scientific">Taklimakanibacter albus</name>
    <dbReference type="NCBI Taxonomy" id="2800327"/>
    <lineage>
        <taxon>Bacteria</taxon>
        <taxon>Pseudomonadati</taxon>
        <taxon>Pseudomonadota</taxon>
        <taxon>Alphaproteobacteria</taxon>
        <taxon>Hyphomicrobiales</taxon>
        <taxon>Aestuariivirgaceae</taxon>
        <taxon>Taklimakanibacter</taxon>
    </lineage>
</organism>
<dbReference type="Proteomes" id="UP000616151">
    <property type="component" value="Unassembled WGS sequence"/>
</dbReference>
<evidence type="ECO:0000313" key="2">
    <source>
        <dbReference type="Proteomes" id="UP000616151"/>
    </source>
</evidence>
<accession>A0ACC5QXL1</accession>
<gene>
    <name evidence="1" type="ORF">JHL16_02085</name>
</gene>
<evidence type="ECO:0000313" key="1">
    <source>
        <dbReference type="EMBL" id="MBK1865126.1"/>
    </source>
</evidence>
<sequence length="478" mass="49387">MTDRRIGWSALLSGGNGVRSLALAGGVALHAINVFVATTILPSVVADIGGLDYYAWNTTLFIVASIIGSVLSAKLLGLVGPRVAYAVAAGLFGLGTLICAVAPGMPVLLAGRFVQGLGGGFLFALAYSMIRLVFAEALWPRAMAIVSAMWGVATLAGPAIGGTFAELGSWRAAFWTMLPATILFAGLALAILPRKNPDTDEHSPLALPQLGLLVLAVFVVSVGSVSPLLVWNIAGIAAALVLVAVLIVVEGRAQTRLLPRGAFSLAAPICMLFLTMSLLAITVTTSEMFIPLFLQVLHAQTPLLAGYLAVITSVGWTLGSILSSGNQGRRAEKAVRLAPMLTLAGMVLLALLMPPASRGEWQVLAPLSVAFLLVGGGVGISWPHLLTRILHAAPRDEQDLASAAITTVQLFATALGAALAGMVVNLAGLTAPGGIPGTQSAAFWLFAVFALAPLIGIVTAARSLQKVDDRREKSQAST</sequence>
<protein>
    <submittedName>
        <fullName evidence="1">MFS transporter</fullName>
    </submittedName>
</protein>
<comment type="caution">
    <text evidence="1">The sequence shown here is derived from an EMBL/GenBank/DDBJ whole genome shotgun (WGS) entry which is preliminary data.</text>
</comment>